<dbReference type="InterPro" id="IPR018247">
    <property type="entry name" value="EF_Hand_1_Ca_BS"/>
</dbReference>
<keyword evidence="1" id="KW-0472">Membrane</keyword>
<dbReference type="PROSITE" id="PS50222">
    <property type="entry name" value="EF_HAND_2"/>
    <property type="match status" value="1"/>
</dbReference>
<dbReference type="InterPro" id="IPR002048">
    <property type="entry name" value="EF_hand_dom"/>
</dbReference>
<comment type="caution">
    <text evidence="3">The sequence shown here is derived from an EMBL/GenBank/DDBJ whole genome shotgun (WGS) entry which is preliminary data.</text>
</comment>
<evidence type="ECO:0000256" key="1">
    <source>
        <dbReference type="SAM" id="Phobius"/>
    </source>
</evidence>
<keyword evidence="4" id="KW-1185">Reference proteome</keyword>
<keyword evidence="1" id="KW-0812">Transmembrane</keyword>
<evidence type="ECO:0000313" key="4">
    <source>
        <dbReference type="Proteomes" id="UP000576082"/>
    </source>
</evidence>
<feature type="transmembrane region" description="Helical" evidence="1">
    <location>
        <begin position="13"/>
        <end position="37"/>
    </location>
</feature>
<dbReference type="GO" id="GO:0005509">
    <property type="term" value="F:calcium ion binding"/>
    <property type="evidence" value="ECO:0007669"/>
    <property type="project" value="InterPro"/>
</dbReference>
<dbReference type="PROSITE" id="PS00018">
    <property type="entry name" value="EF_HAND_1"/>
    <property type="match status" value="1"/>
</dbReference>
<dbReference type="Proteomes" id="UP000576082">
    <property type="component" value="Unassembled WGS sequence"/>
</dbReference>
<evidence type="ECO:0000259" key="2">
    <source>
        <dbReference type="PROSITE" id="PS50222"/>
    </source>
</evidence>
<sequence length="278" mass="32239">MNIEKIKNYNQKLLAVTGTLVALFVLLGLMGLMLALVKEIRWLFPRENENVGLIAEEEVQELQQENKRKQVISYDLPQLVDTVNLVYMIPVSHKTLKKAEDIDDNYIEEQSFGFSGSGKRGSRYSKVYNGYFNNLLIYDHKKNETKKLYEGRMQFDHINTEYFEDDILLVFTASTKDTNKDGVIDFKDLSSLMIYSLKEKKLRTVAIENTAIKEFSFVEDQKDLIISFGLDYNKDGKFDQYSEPTVIKKYDFKAEKLQNVIDTKLSEELQKQLQGSSL</sequence>
<gene>
    <name evidence="3" type="ORF">HHU12_11740</name>
</gene>
<dbReference type="AlphaFoldDB" id="A0A7X9P322"/>
<protein>
    <recommendedName>
        <fullName evidence="2">EF-hand domain-containing protein</fullName>
    </recommendedName>
</protein>
<keyword evidence="1" id="KW-1133">Transmembrane helix</keyword>
<evidence type="ECO:0000313" key="3">
    <source>
        <dbReference type="EMBL" id="NME68634.1"/>
    </source>
</evidence>
<organism evidence="3 4">
    <name type="scientific">Flammeovirga aprica JL-4</name>
    <dbReference type="NCBI Taxonomy" id="694437"/>
    <lineage>
        <taxon>Bacteria</taxon>
        <taxon>Pseudomonadati</taxon>
        <taxon>Bacteroidota</taxon>
        <taxon>Cytophagia</taxon>
        <taxon>Cytophagales</taxon>
        <taxon>Flammeovirgaceae</taxon>
        <taxon>Flammeovirga</taxon>
    </lineage>
</organism>
<dbReference type="RefSeq" id="WP_169656935.1">
    <property type="nucleotide sequence ID" value="NZ_JABANE010000026.1"/>
</dbReference>
<reference evidence="3 4" key="1">
    <citation type="submission" date="2020-04" db="EMBL/GenBank/DDBJ databases">
        <title>Flammeovirga sp. SR4, a novel species isolated from seawater.</title>
        <authorList>
            <person name="Wang X."/>
        </authorList>
    </citation>
    <scope>NUCLEOTIDE SEQUENCE [LARGE SCALE GENOMIC DNA]</scope>
    <source>
        <strain evidence="3 4">ATCC 23126</strain>
    </source>
</reference>
<accession>A0A7X9P322</accession>
<dbReference type="EMBL" id="JABANE010000026">
    <property type="protein sequence ID" value="NME68634.1"/>
    <property type="molecule type" value="Genomic_DNA"/>
</dbReference>
<proteinExistence type="predicted"/>
<feature type="domain" description="EF-hand" evidence="2">
    <location>
        <begin position="177"/>
        <end position="199"/>
    </location>
</feature>
<name>A0A7X9P322_9BACT</name>